<name>A0A5M8P1B6_9BACT</name>
<sequence length="55" mass="6410">MAIPVRSIPVLEGEAAIRFERLAREAEKDRGTIKFSQETIDSFKRIMEKSRKNFI</sequence>
<evidence type="ECO:0000313" key="1">
    <source>
        <dbReference type="EMBL" id="KAA6302227.1"/>
    </source>
</evidence>
<dbReference type="Proteomes" id="UP000324575">
    <property type="component" value="Unassembled WGS sequence"/>
</dbReference>
<dbReference type="AlphaFoldDB" id="A0A5M8P1B6"/>
<protein>
    <submittedName>
        <fullName evidence="1">Uncharacterized protein</fullName>
    </submittedName>
</protein>
<accession>A0A5M8P1B6</accession>
<evidence type="ECO:0000313" key="2">
    <source>
        <dbReference type="Proteomes" id="UP000324575"/>
    </source>
</evidence>
<comment type="caution">
    <text evidence="1">The sequence shown here is derived from an EMBL/GenBank/DDBJ whole genome shotgun (WGS) entry which is preliminary data.</text>
</comment>
<dbReference type="EMBL" id="SNRX01000009">
    <property type="protein sequence ID" value="KAA6302227.1"/>
    <property type="molecule type" value="Genomic_DNA"/>
</dbReference>
<reference evidence="1 2" key="1">
    <citation type="submission" date="2019-03" db="EMBL/GenBank/DDBJ databases">
        <title>Single cell metagenomics reveals metabolic interactions within the superorganism composed of flagellate Streblomastix strix and complex community of Bacteroidetes bacteria on its surface.</title>
        <authorList>
            <person name="Treitli S.C."/>
            <person name="Kolisko M."/>
            <person name="Husnik F."/>
            <person name="Keeling P."/>
            <person name="Hampl V."/>
        </authorList>
    </citation>
    <scope>NUCLEOTIDE SEQUENCE [LARGE SCALE GENOMIC DNA]</scope>
    <source>
        <strain evidence="1">St1</strain>
    </source>
</reference>
<proteinExistence type="predicted"/>
<gene>
    <name evidence="1" type="ORF">EZS26_001587</name>
</gene>
<organism evidence="1 2">
    <name type="scientific">Candidatus Ordinivivax streblomastigis</name>
    <dbReference type="NCBI Taxonomy" id="2540710"/>
    <lineage>
        <taxon>Bacteria</taxon>
        <taxon>Pseudomonadati</taxon>
        <taxon>Bacteroidota</taxon>
        <taxon>Bacteroidia</taxon>
        <taxon>Bacteroidales</taxon>
        <taxon>Candidatus Ordinivivax</taxon>
    </lineage>
</organism>